<keyword evidence="5" id="KW-1185">Reference proteome</keyword>
<dbReference type="Pfam" id="PF03109">
    <property type="entry name" value="ABC1"/>
    <property type="match status" value="1"/>
</dbReference>
<dbReference type="RefSeq" id="WP_234973679.1">
    <property type="nucleotide sequence ID" value="NZ_FQXR01000004.1"/>
</dbReference>
<dbReference type="PANTHER" id="PTHR10566:SF113">
    <property type="entry name" value="PROTEIN ACTIVITY OF BC1 COMPLEX KINASE 7, CHLOROPLASTIC"/>
    <property type="match status" value="1"/>
</dbReference>
<dbReference type="EMBL" id="FQXR01000004">
    <property type="protein sequence ID" value="SHH78382.1"/>
    <property type="molecule type" value="Genomic_DNA"/>
</dbReference>
<organism evidence="4 5">
    <name type="scientific">Sporanaerobacter acetigenes DSM 13106</name>
    <dbReference type="NCBI Taxonomy" id="1123281"/>
    <lineage>
        <taxon>Bacteria</taxon>
        <taxon>Bacillati</taxon>
        <taxon>Bacillota</taxon>
        <taxon>Tissierellia</taxon>
        <taxon>Tissierellales</taxon>
        <taxon>Sporanaerobacteraceae</taxon>
        <taxon>Sporanaerobacter</taxon>
    </lineage>
</organism>
<evidence type="ECO:0000313" key="4">
    <source>
        <dbReference type="EMBL" id="SHH78382.1"/>
    </source>
</evidence>
<name>A0A1M5VT00_9FIRM</name>
<comment type="similarity">
    <text evidence="1">Belongs to the protein kinase superfamily. ADCK protein kinase family.</text>
</comment>
<dbReference type="InterPro" id="IPR004147">
    <property type="entry name" value="ABC1_dom"/>
</dbReference>
<gene>
    <name evidence="4" type="ORF">SAMN02745180_01043</name>
</gene>
<evidence type="ECO:0000313" key="5">
    <source>
        <dbReference type="Proteomes" id="UP000184389"/>
    </source>
</evidence>
<dbReference type="InterPro" id="IPR011009">
    <property type="entry name" value="Kinase-like_dom_sf"/>
</dbReference>
<keyword evidence="2" id="KW-0472">Membrane</keyword>
<keyword evidence="2" id="KW-0812">Transmembrane</keyword>
<dbReference type="PROSITE" id="PS50011">
    <property type="entry name" value="PROTEIN_KINASE_DOM"/>
    <property type="match status" value="1"/>
</dbReference>
<dbReference type="GO" id="GO:0004672">
    <property type="term" value="F:protein kinase activity"/>
    <property type="evidence" value="ECO:0007669"/>
    <property type="project" value="InterPro"/>
</dbReference>
<feature type="domain" description="Protein kinase" evidence="3">
    <location>
        <begin position="110"/>
        <end position="479"/>
    </location>
</feature>
<keyword evidence="4" id="KW-0830">Ubiquinone</keyword>
<protein>
    <submittedName>
        <fullName evidence="4">Ubiquinone biosynthesis protein</fullName>
    </submittedName>
</protein>
<dbReference type="Proteomes" id="UP000184389">
    <property type="component" value="Unassembled WGS sequence"/>
</dbReference>
<feature type="transmembrane region" description="Helical" evidence="2">
    <location>
        <begin position="507"/>
        <end position="530"/>
    </location>
</feature>
<dbReference type="STRING" id="1123281.SAMN02745180_01043"/>
<proteinExistence type="inferred from homology"/>
<dbReference type="CDD" id="cd05121">
    <property type="entry name" value="ABC1_ADCK3-like"/>
    <property type="match status" value="1"/>
</dbReference>
<keyword evidence="2" id="KW-1133">Transmembrane helix</keyword>
<evidence type="ECO:0000256" key="2">
    <source>
        <dbReference type="SAM" id="Phobius"/>
    </source>
</evidence>
<reference evidence="4 5" key="1">
    <citation type="submission" date="2016-11" db="EMBL/GenBank/DDBJ databases">
        <authorList>
            <person name="Jaros S."/>
            <person name="Januszkiewicz K."/>
            <person name="Wedrychowicz H."/>
        </authorList>
    </citation>
    <scope>NUCLEOTIDE SEQUENCE [LARGE SCALE GENOMIC DNA]</scope>
    <source>
        <strain evidence="4 5">DSM 13106</strain>
    </source>
</reference>
<dbReference type="InterPro" id="IPR000719">
    <property type="entry name" value="Prot_kinase_dom"/>
</dbReference>
<evidence type="ECO:0000259" key="3">
    <source>
        <dbReference type="PROSITE" id="PS50011"/>
    </source>
</evidence>
<evidence type="ECO:0000256" key="1">
    <source>
        <dbReference type="ARBA" id="ARBA00009670"/>
    </source>
</evidence>
<feature type="transmembrane region" description="Helical" evidence="2">
    <location>
        <begin position="482"/>
        <end position="501"/>
    </location>
</feature>
<dbReference type="Gene3D" id="1.10.510.10">
    <property type="entry name" value="Transferase(Phosphotransferase) domain 1"/>
    <property type="match status" value="1"/>
</dbReference>
<dbReference type="InterPro" id="IPR050154">
    <property type="entry name" value="UbiB_kinase"/>
</dbReference>
<dbReference type="GO" id="GO:0005524">
    <property type="term" value="F:ATP binding"/>
    <property type="evidence" value="ECO:0007669"/>
    <property type="project" value="InterPro"/>
</dbReference>
<dbReference type="SUPFAM" id="SSF56112">
    <property type="entry name" value="Protein kinase-like (PK-like)"/>
    <property type="match status" value="1"/>
</dbReference>
<sequence>MIYNISRYFLNNMDTNYTKKRFKEIASVSIKHGLKKGISDPREFRLTLEELGPTFVKIGQILSTRPDIFPNEYILELQKLQDDVKPEEYSTVKNVVESELGNTLEEIFLYFEEKPIASASLAQVHLAILKTGEKVVVKVQRPFVKEKMTADIAILKKLAPVINFTPTGSAMDAREVVEELSNATEKELDFENEMKNIEKFCENNEDVNFILCPKVYGKYCTDKIIVMDYIDGIKIDNMSILQEEGYDLKDIATKLTYNYFKQIFEDGFFHADPHPGNILIHENKIAYIDFGLMGQLDNNMKKKFNELLEAVVDRDVNQMTRAILKIGQKRGPVDDKQLYRDIEIMYDQYIEESMYDFDIPQIMEEVFKVCKTNNIYMPKDITLLLKGLLTIQGVIVKLDTEINIMDVALPYMKNRLANETLKNLNVMDALEKLYLSIRANMKISTKLLDLINQALNGKLKVQLEFKEIEDSIGELNKMVNRLVFGMIVAGLVVSSSIVLNANIGPKVYGISIIGITGYLGAAVAGFWLLISILRSGKL</sequence>
<dbReference type="AlphaFoldDB" id="A0A1M5VT00"/>
<accession>A0A1M5VT00</accession>
<dbReference type="PANTHER" id="PTHR10566">
    <property type="entry name" value="CHAPERONE-ACTIVITY OF BC1 COMPLEX CABC1 -RELATED"/>
    <property type="match status" value="1"/>
</dbReference>